<evidence type="ECO:0000313" key="3">
    <source>
        <dbReference type="Proteomes" id="UP000812961"/>
    </source>
</evidence>
<name>A0ABS7GA74_9BACT</name>
<feature type="transmembrane region" description="Helical" evidence="1">
    <location>
        <begin position="42"/>
        <end position="60"/>
    </location>
</feature>
<comment type="caution">
    <text evidence="2">The sequence shown here is derived from an EMBL/GenBank/DDBJ whole genome shotgun (WGS) entry which is preliminary data.</text>
</comment>
<sequence>MKFINALFSSKNASTPSPSNWTRQIADKLQSFEGKYSNRQKAWFLSIIGILVAVFFGSLLRNGLKGRPGLYKLGNKTVITPLPAYSNDNKELQWIIRYNKYLDSLKSDSFGVKIYYQMRRERPGLLDTIEMAGELLKQQN</sequence>
<organism evidence="2 3">
    <name type="scientific">Chitinophaga rhizophila</name>
    <dbReference type="NCBI Taxonomy" id="2866212"/>
    <lineage>
        <taxon>Bacteria</taxon>
        <taxon>Pseudomonadati</taxon>
        <taxon>Bacteroidota</taxon>
        <taxon>Chitinophagia</taxon>
        <taxon>Chitinophagales</taxon>
        <taxon>Chitinophagaceae</taxon>
        <taxon>Chitinophaga</taxon>
    </lineage>
</organism>
<protein>
    <submittedName>
        <fullName evidence="2">Uncharacterized protein</fullName>
    </submittedName>
</protein>
<keyword evidence="1" id="KW-1133">Transmembrane helix</keyword>
<dbReference type="RefSeq" id="WP_220248664.1">
    <property type="nucleotide sequence ID" value="NZ_JAICCF010000001.1"/>
</dbReference>
<keyword evidence="3" id="KW-1185">Reference proteome</keyword>
<keyword evidence="1" id="KW-0812">Transmembrane</keyword>
<evidence type="ECO:0000313" key="2">
    <source>
        <dbReference type="EMBL" id="MBW8683443.1"/>
    </source>
</evidence>
<proteinExistence type="predicted"/>
<gene>
    <name evidence="2" type="ORF">K1Y79_03775</name>
</gene>
<accession>A0ABS7GA74</accession>
<dbReference type="Proteomes" id="UP000812961">
    <property type="component" value="Unassembled WGS sequence"/>
</dbReference>
<reference evidence="2 3" key="1">
    <citation type="submission" date="2021-08" db="EMBL/GenBank/DDBJ databases">
        <title>The genome sequence of Chitinophaga sp. B61.</title>
        <authorList>
            <person name="Zhang X."/>
        </authorList>
    </citation>
    <scope>NUCLEOTIDE SEQUENCE [LARGE SCALE GENOMIC DNA]</scope>
    <source>
        <strain evidence="2 3">B61</strain>
    </source>
</reference>
<dbReference type="EMBL" id="JAICCF010000001">
    <property type="protein sequence ID" value="MBW8683443.1"/>
    <property type="molecule type" value="Genomic_DNA"/>
</dbReference>
<keyword evidence="1" id="KW-0472">Membrane</keyword>
<evidence type="ECO:0000256" key="1">
    <source>
        <dbReference type="SAM" id="Phobius"/>
    </source>
</evidence>